<keyword evidence="8" id="KW-0378">Hydrolase</keyword>
<dbReference type="SMART" id="SM00987">
    <property type="entry name" value="UreE_C"/>
    <property type="match status" value="1"/>
</dbReference>
<evidence type="ECO:0000256" key="12">
    <source>
        <dbReference type="SAM" id="MobiDB-lite"/>
    </source>
</evidence>
<evidence type="ECO:0000313" key="15">
    <source>
        <dbReference type="Proteomes" id="UP000094795"/>
    </source>
</evidence>
<evidence type="ECO:0000256" key="4">
    <source>
        <dbReference type="ARBA" id="ARBA00019403"/>
    </source>
</evidence>
<keyword evidence="5" id="KW-0004">4Fe-4S</keyword>
<keyword evidence="11" id="KW-0234">DNA repair</keyword>
<evidence type="ECO:0000256" key="11">
    <source>
        <dbReference type="ARBA" id="ARBA00023204"/>
    </source>
</evidence>
<dbReference type="InterPro" id="IPR005273">
    <property type="entry name" value="Ura-DNA_glyco_family4"/>
</dbReference>
<evidence type="ECO:0000256" key="2">
    <source>
        <dbReference type="ARBA" id="ARBA00006521"/>
    </source>
</evidence>
<dbReference type="PANTHER" id="PTHR33693">
    <property type="entry name" value="TYPE-5 URACIL-DNA GLYCOSYLASE"/>
    <property type="match status" value="1"/>
</dbReference>
<dbReference type="EMBL" id="LQZT01000049">
    <property type="protein sequence ID" value="OCW55799.1"/>
    <property type="molecule type" value="Genomic_DNA"/>
</dbReference>
<sequence length="316" mass="33335">MALSATDMSPQALAALLSFYADSGVEELCEEQAIDRFVQSAEIARARARGPRQAPPASAPATGGAEMQRPAPPRVERPGQASAAPATPIPQASQLTIPGEAAFEDSRVRAAGAATIADLRAALDGFTGCNLRHSAKTLVFADGNPEAEVMFIGEAPGREEDIQGAPFVGRAGQLLDRMLAAIGLDRDSAYITNMIPWRPPGNRTPAPHEIELCRPFIERHVTLAAPKIVVMLGNVASKSLLGTEKGILSLRGTWMEYKVGETAIPALPTLHPAYLLRNPAQKRLAWADLLSLRERLDALSAGPGGTSTDAPAPSGD</sequence>
<gene>
    <name evidence="14" type="ORF">AWJ14_15065</name>
</gene>
<dbReference type="InterPro" id="IPR036895">
    <property type="entry name" value="Uracil-DNA_glycosylase-like_sf"/>
</dbReference>
<evidence type="ECO:0000256" key="3">
    <source>
        <dbReference type="ARBA" id="ARBA00012030"/>
    </source>
</evidence>
<dbReference type="GO" id="GO:0046872">
    <property type="term" value="F:metal ion binding"/>
    <property type="evidence" value="ECO:0007669"/>
    <property type="project" value="UniProtKB-KW"/>
</dbReference>
<dbReference type="NCBIfam" id="TIGR00758">
    <property type="entry name" value="UDG_fam4"/>
    <property type="match status" value="1"/>
</dbReference>
<accession>A0A1C1YQL9</accession>
<dbReference type="PANTHER" id="PTHR33693:SF1">
    <property type="entry name" value="TYPE-4 URACIL-DNA GLYCOSYLASE"/>
    <property type="match status" value="1"/>
</dbReference>
<organism evidence="14 15">
    <name type="scientific">Hoeflea olei</name>
    <dbReference type="NCBI Taxonomy" id="1480615"/>
    <lineage>
        <taxon>Bacteria</taxon>
        <taxon>Pseudomonadati</taxon>
        <taxon>Pseudomonadota</taxon>
        <taxon>Alphaproteobacteria</taxon>
        <taxon>Hyphomicrobiales</taxon>
        <taxon>Rhizobiaceae</taxon>
        <taxon>Hoeflea</taxon>
    </lineage>
</organism>
<evidence type="ECO:0000256" key="9">
    <source>
        <dbReference type="ARBA" id="ARBA00023004"/>
    </source>
</evidence>
<dbReference type="InterPro" id="IPR051536">
    <property type="entry name" value="UDG_Type-4/5"/>
</dbReference>
<dbReference type="InterPro" id="IPR005122">
    <property type="entry name" value="Uracil-DNA_glycosylase-like"/>
</dbReference>
<dbReference type="CDD" id="cd10030">
    <property type="entry name" value="UDG-F4_TTUDGA_SPO1dp_like"/>
    <property type="match status" value="1"/>
</dbReference>
<feature type="domain" description="Uracil-DNA glycosylase-like" evidence="13">
    <location>
        <begin position="140"/>
        <end position="290"/>
    </location>
</feature>
<keyword evidence="15" id="KW-1185">Reference proteome</keyword>
<dbReference type="EC" id="3.2.2.27" evidence="3"/>
<dbReference type="SUPFAM" id="SSF52141">
    <property type="entry name" value="Uracil-DNA glycosylase-like"/>
    <property type="match status" value="1"/>
</dbReference>
<dbReference type="RefSeq" id="WP_066183981.1">
    <property type="nucleotide sequence ID" value="NZ_LQZT01000049.1"/>
</dbReference>
<name>A0A1C1YQL9_9HYPH</name>
<dbReference type="Proteomes" id="UP000094795">
    <property type="component" value="Unassembled WGS sequence"/>
</dbReference>
<feature type="region of interest" description="Disordered" evidence="12">
    <location>
        <begin position="46"/>
        <end position="94"/>
    </location>
</feature>
<protein>
    <recommendedName>
        <fullName evidence="4">Type-4 uracil-DNA glycosylase</fullName>
        <ecNumber evidence="3">3.2.2.27</ecNumber>
    </recommendedName>
</protein>
<evidence type="ECO:0000256" key="8">
    <source>
        <dbReference type="ARBA" id="ARBA00022801"/>
    </source>
</evidence>
<keyword evidence="10" id="KW-0411">Iron-sulfur</keyword>
<dbReference type="Gene3D" id="3.40.470.10">
    <property type="entry name" value="Uracil-DNA glycosylase-like domain"/>
    <property type="match status" value="1"/>
</dbReference>
<dbReference type="AlphaFoldDB" id="A0A1C1YQL9"/>
<evidence type="ECO:0000259" key="13">
    <source>
        <dbReference type="SMART" id="SM00986"/>
    </source>
</evidence>
<evidence type="ECO:0000256" key="5">
    <source>
        <dbReference type="ARBA" id="ARBA00022485"/>
    </source>
</evidence>
<dbReference type="SMART" id="SM00986">
    <property type="entry name" value="UDG"/>
    <property type="match status" value="1"/>
</dbReference>
<keyword evidence="6" id="KW-0479">Metal-binding</keyword>
<dbReference type="STRING" id="1480615.AWJ14_15065"/>
<dbReference type="OrthoDB" id="5290748at2"/>
<evidence type="ECO:0000313" key="14">
    <source>
        <dbReference type="EMBL" id="OCW55799.1"/>
    </source>
</evidence>
<evidence type="ECO:0000256" key="1">
    <source>
        <dbReference type="ARBA" id="ARBA00001400"/>
    </source>
</evidence>
<reference evidence="14 15" key="1">
    <citation type="submission" date="2015-12" db="EMBL/GenBank/DDBJ databases">
        <authorList>
            <person name="Shamseldin A."/>
            <person name="Moawad H."/>
            <person name="Abd El-Rahim W.M."/>
            <person name="Sadowsky M.J."/>
        </authorList>
    </citation>
    <scope>NUCLEOTIDE SEQUENCE [LARGE SCALE GENOMIC DNA]</scope>
    <source>
        <strain evidence="14 15">JC234</strain>
    </source>
</reference>
<dbReference type="Pfam" id="PF03167">
    <property type="entry name" value="UDG"/>
    <property type="match status" value="1"/>
</dbReference>
<keyword evidence="7" id="KW-0227">DNA damage</keyword>
<dbReference type="GO" id="GO:0051539">
    <property type="term" value="F:4 iron, 4 sulfur cluster binding"/>
    <property type="evidence" value="ECO:0007669"/>
    <property type="project" value="UniProtKB-KW"/>
</dbReference>
<comment type="similarity">
    <text evidence="2">Belongs to the uracil-DNA glycosylase (UDG) superfamily. Type 4 (UDGa) family.</text>
</comment>
<evidence type="ECO:0000256" key="10">
    <source>
        <dbReference type="ARBA" id="ARBA00023014"/>
    </source>
</evidence>
<proteinExistence type="inferred from homology"/>
<evidence type="ECO:0000256" key="6">
    <source>
        <dbReference type="ARBA" id="ARBA00022723"/>
    </source>
</evidence>
<keyword evidence="9" id="KW-0408">Iron</keyword>
<dbReference type="GO" id="GO:0004844">
    <property type="term" value="F:uracil DNA N-glycosylase activity"/>
    <property type="evidence" value="ECO:0007669"/>
    <property type="project" value="UniProtKB-EC"/>
</dbReference>
<dbReference type="GO" id="GO:0006281">
    <property type="term" value="P:DNA repair"/>
    <property type="evidence" value="ECO:0007669"/>
    <property type="project" value="UniProtKB-KW"/>
</dbReference>
<comment type="caution">
    <text evidence="14">The sequence shown here is derived from an EMBL/GenBank/DDBJ whole genome shotgun (WGS) entry which is preliminary data.</text>
</comment>
<evidence type="ECO:0000256" key="7">
    <source>
        <dbReference type="ARBA" id="ARBA00022763"/>
    </source>
</evidence>
<comment type="catalytic activity">
    <reaction evidence="1">
        <text>Hydrolyzes single-stranded DNA or mismatched double-stranded DNA and polynucleotides, releasing free uracil.</text>
        <dbReference type="EC" id="3.2.2.27"/>
    </reaction>
</comment>